<feature type="region of interest" description="Disordered" evidence="1">
    <location>
        <begin position="312"/>
        <end position="331"/>
    </location>
</feature>
<comment type="caution">
    <text evidence="2">The sequence shown here is derived from an EMBL/GenBank/DDBJ whole genome shotgun (WGS) entry which is preliminary data.</text>
</comment>
<sequence length="468" mass="50825">MDSGIILHEDITRLKDVAQLEEQPHLAKYYTWLRKLTAKAAKGSAPDDPEQRQEYMAATALQNVDGQLVCRLGPLLPSILRGELTWTQLYTLLRKVAHKNPGARVLQIGTGIGVQATRRILETLGTPKMPLSPAKQKFTPGSYDIVAFQALRATKNVTSAVANVRSLLKPGGTFLFAETTKDQFDRPTLTASSWDGVLRDTGFSGMDLEIRDSESDIIHTNSTVMSTVPVAEEQNSSLSNANHRESFAVVTSSKASPPPGFVDLLSRRIQALTGTDTLAEHLVLEQSGFDTYKGKICVFVGEIDEPILAEPDAEPYRGERGPRAGRSPGLPACAAQRVHQPRFLSLDLGPAHAAERWSSGGEVVVSAIDEVPEEGFGRADTEAGPAEFEYAERDCVLHVPRYYKDEQYNDMVTGPLVSHWGEVLPVGKDEEGKYRCYCQHSLGAPISGGPATAAGHGHPGTLGHISIH</sequence>
<keyword evidence="3" id="KW-1185">Reference proteome</keyword>
<dbReference type="Gene3D" id="3.40.50.150">
    <property type="entry name" value="Vaccinia Virus protein VP39"/>
    <property type="match status" value="1"/>
</dbReference>
<reference evidence="2 3" key="1">
    <citation type="submission" date="2020-01" db="EMBL/GenBank/DDBJ databases">
        <title>Draft genome sequence of Aspergillus udagawae IFM 53868.</title>
        <authorList>
            <person name="Takahashi H."/>
            <person name="Yaguchi T."/>
        </authorList>
    </citation>
    <scope>NUCLEOTIDE SEQUENCE [LARGE SCALE GENOMIC DNA]</scope>
    <source>
        <strain evidence="2 3">IFM 53868</strain>
    </source>
</reference>
<dbReference type="InterPro" id="IPR029063">
    <property type="entry name" value="SAM-dependent_MTases_sf"/>
</dbReference>
<evidence type="ECO:0000256" key="1">
    <source>
        <dbReference type="SAM" id="MobiDB-lite"/>
    </source>
</evidence>
<accession>A0ABQ1B6T3</accession>
<dbReference type="SUPFAM" id="SSF53335">
    <property type="entry name" value="S-adenosyl-L-methionine-dependent methyltransferases"/>
    <property type="match status" value="1"/>
</dbReference>
<organism evidence="2 3">
    <name type="scientific">Aspergillus udagawae</name>
    <dbReference type="NCBI Taxonomy" id="91492"/>
    <lineage>
        <taxon>Eukaryota</taxon>
        <taxon>Fungi</taxon>
        <taxon>Dikarya</taxon>
        <taxon>Ascomycota</taxon>
        <taxon>Pezizomycotina</taxon>
        <taxon>Eurotiomycetes</taxon>
        <taxon>Eurotiomycetidae</taxon>
        <taxon>Eurotiales</taxon>
        <taxon>Aspergillaceae</taxon>
        <taxon>Aspergillus</taxon>
        <taxon>Aspergillus subgen. Fumigati</taxon>
    </lineage>
</organism>
<gene>
    <name evidence="2" type="ORF">IFM53868_07745</name>
</gene>
<proteinExistence type="predicted"/>
<dbReference type="Proteomes" id="UP000465266">
    <property type="component" value="Unassembled WGS sequence"/>
</dbReference>
<protein>
    <submittedName>
        <fullName evidence="2">Phthiocerol synthesis polyketide synthase type I PpsC</fullName>
    </submittedName>
</protein>
<name>A0ABQ1B6T3_9EURO</name>
<dbReference type="EMBL" id="BLKG01000104">
    <property type="protein sequence ID" value="GFF94886.1"/>
    <property type="molecule type" value="Genomic_DNA"/>
</dbReference>
<evidence type="ECO:0000313" key="2">
    <source>
        <dbReference type="EMBL" id="GFF94886.1"/>
    </source>
</evidence>
<evidence type="ECO:0000313" key="3">
    <source>
        <dbReference type="Proteomes" id="UP000465266"/>
    </source>
</evidence>